<evidence type="ECO:0008006" key="3">
    <source>
        <dbReference type="Google" id="ProtNLM"/>
    </source>
</evidence>
<dbReference type="RefSeq" id="WP_071069138.1">
    <property type="nucleotide sequence ID" value="NZ_CP017754.1"/>
</dbReference>
<name>A0ABN4TFN7_9BURK</name>
<reference evidence="1 2" key="1">
    <citation type="submission" date="2016-10" db="EMBL/GenBank/DDBJ databases">
        <title>Complete genome sequences of three Cupriavidus strains isolated from various Malaysian environments.</title>
        <authorList>
            <person name="Abdullah A.A.-A."/>
            <person name="Shafie N.A.H."/>
            <person name="Lau N.S."/>
        </authorList>
    </citation>
    <scope>NUCLEOTIDE SEQUENCE [LARGE SCALE GENOMIC DNA]</scope>
    <source>
        <strain evidence="1 2">USMAA1020</strain>
    </source>
</reference>
<proteinExistence type="predicted"/>
<accession>A0ABN4TFN7</accession>
<sequence>MSTVHERVYAAAVAAVAGEVPPAGVVAVHDRLRLAEFSVDELPAVRVLPGTDLPVDGISDWENVNELTVEVQLLMAGVDQIASMPQLHAEIHRRVWADPTLGGLAVRPFNGAIDERREESDQLRILKTYRYRWRYRVAADDATAIP</sequence>
<gene>
    <name evidence="1" type="ORF">BKK80_09070</name>
</gene>
<protein>
    <recommendedName>
        <fullName evidence="3">DUF3168 domain-containing protein</fullName>
    </recommendedName>
</protein>
<evidence type="ECO:0000313" key="2">
    <source>
        <dbReference type="Proteomes" id="UP000177515"/>
    </source>
</evidence>
<keyword evidence="2" id="KW-1185">Reference proteome</keyword>
<organism evidence="1 2">
    <name type="scientific">Cupriavidus malaysiensis</name>
    <dbReference type="NCBI Taxonomy" id="367825"/>
    <lineage>
        <taxon>Bacteria</taxon>
        <taxon>Pseudomonadati</taxon>
        <taxon>Pseudomonadota</taxon>
        <taxon>Betaproteobacteria</taxon>
        <taxon>Burkholderiales</taxon>
        <taxon>Burkholderiaceae</taxon>
        <taxon>Cupriavidus</taxon>
    </lineage>
</organism>
<dbReference type="EMBL" id="CP017754">
    <property type="protein sequence ID" value="AOZ05962.1"/>
    <property type="molecule type" value="Genomic_DNA"/>
</dbReference>
<dbReference type="Proteomes" id="UP000177515">
    <property type="component" value="Chromosome 1"/>
</dbReference>
<evidence type="ECO:0000313" key="1">
    <source>
        <dbReference type="EMBL" id="AOZ05962.1"/>
    </source>
</evidence>